<organism evidence="2 3">
    <name type="scientific">Dictyobacter formicarum</name>
    <dbReference type="NCBI Taxonomy" id="2778368"/>
    <lineage>
        <taxon>Bacteria</taxon>
        <taxon>Bacillati</taxon>
        <taxon>Chloroflexota</taxon>
        <taxon>Ktedonobacteria</taxon>
        <taxon>Ktedonobacterales</taxon>
        <taxon>Dictyobacteraceae</taxon>
        <taxon>Dictyobacter</taxon>
    </lineage>
</organism>
<protein>
    <submittedName>
        <fullName evidence="2">Uncharacterized protein</fullName>
    </submittedName>
</protein>
<evidence type="ECO:0000313" key="3">
    <source>
        <dbReference type="Proteomes" id="UP000635565"/>
    </source>
</evidence>
<feature type="transmembrane region" description="Helical" evidence="1">
    <location>
        <begin position="6"/>
        <end position="22"/>
    </location>
</feature>
<keyword evidence="3" id="KW-1185">Reference proteome</keyword>
<proteinExistence type="predicted"/>
<dbReference type="EMBL" id="BNJJ01000007">
    <property type="protein sequence ID" value="GHO84854.1"/>
    <property type="molecule type" value="Genomic_DNA"/>
</dbReference>
<dbReference type="Proteomes" id="UP000635565">
    <property type="component" value="Unassembled WGS sequence"/>
</dbReference>
<sequence>MLISGGFFGIAIIALVGLIFLVRHEMASTKARNTANPDNIDIQHIRSAVAPQVVEPKEQEKRRTSINTIPLPTVDVPNETAHTNTSGQIPIVQAPMSNQRINTGGQVAVEQLVRENEPAWLYEQIRAMEIDVEILTRQTRDFVRHIDALKLILIQLEQKQAEASVSIDRGKEEDIS</sequence>
<accession>A0ABQ3VFC2</accession>
<keyword evidence="1" id="KW-1133">Transmembrane helix</keyword>
<gene>
    <name evidence="2" type="ORF">KSZ_28600</name>
</gene>
<reference evidence="2 3" key="1">
    <citation type="journal article" date="2021" name="Int. J. Syst. Evol. Microbiol.">
        <title>Reticulibacter mediterranei gen. nov., sp. nov., within the new family Reticulibacteraceae fam. nov., and Ktedonospora formicarum gen. nov., sp. nov., Ktedonobacter robiniae sp. nov., Dictyobacter formicarum sp. nov. and Dictyobacter arantiisoli sp. nov., belonging to the class Ktedonobacteria.</title>
        <authorList>
            <person name="Yabe S."/>
            <person name="Zheng Y."/>
            <person name="Wang C.M."/>
            <person name="Sakai Y."/>
            <person name="Abe K."/>
            <person name="Yokota A."/>
            <person name="Donadio S."/>
            <person name="Cavaletti L."/>
            <person name="Monciardini P."/>
        </authorList>
    </citation>
    <scope>NUCLEOTIDE SEQUENCE [LARGE SCALE GENOMIC DNA]</scope>
    <source>
        <strain evidence="2 3">SOSP1-9</strain>
    </source>
</reference>
<keyword evidence="1" id="KW-0472">Membrane</keyword>
<comment type="caution">
    <text evidence="2">The sequence shown here is derived from an EMBL/GenBank/DDBJ whole genome shotgun (WGS) entry which is preliminary data.</text>
</comment>
<name>A0ABQ3VFC2_9CHLR</name>
<keyword evidence="1" id="KW-0812">Transmembrane</keyword>
<evidence type="ECO:0000256" key="1">
    <source>
        <dbReference type="SAM" id="Phobius"/>
    </source>
</evidence>
<evidence type="ECO:0000313" key="2">
    <source>
        <dbReference type="EMBL" id="GHO84854.1"/>
    </source>
</evidence>